<dbReference type="GO" id="GO:0016787">
    <property type="term" value="F:hydrolase activity"/>
    <property type="evidence" value="ECO:0007669"/>
    <property type="project" value="UniProtKB-KW"/>
</dbReference>
<reference evidence="5" key="1">
    <citation type="journal article" date="2019" name="Int. J. Syst. Evol. Microbiol.">
        <title>The Global Catalogue of Microorganisms (GCM) 10K type strain sequencing project: providing services to taxonomists for standard genome sequencing and annotation.</title>
        <authorList>
            <consortium name="The Broad Institute Genomics Platform"/>
            <consortium name="The Broad Institute Genome Sequencing Center for Infectious Disease"/>
            <person name="Wu L."/>
            <person name="Ma J."/>
        </authorList>
    </citation>
    <scope>NUCLEOTIDE SEQUENCE [LARGE SCALE GENOMIC DNA]</scope>
    <source>
        <strain evidence="5">KCTC 42456</strain>
    </source>
</reference>
<dbReference type="Pfam" id="PF00144">
    <property type="entry name" value="Beta-lactamase"/>
    <property type="match status" value="1"/>
</dbReference>
<dbReference type="Gene3D" id="3.40.710.10">
    <property type="entry name" value="DD-peptidase/beta-lactamase superfamily"/>
    <property type="match status" value="1"/>
</dbReference>
<feature type="domain" description="Beta-lactamase-related" evidence="3">
    <location>
        <begin position="231"/>
        <end position="585"/>
    </location>
</feature>
<feature type="signal peptide" evidence="2">
    <location>
        <begin position="1"/>
        <end position="18"/>
    </location>
</feature>
<comment type="caution">
    <text evidence="4">The sequence shown here is derived from an EMBL/GenBank/DDBJ whole genome shotgun (WGS) entry which is preliminary data.</text>
</comment>
<dbReference type="InterPro" id="IPR050789">
    <property type="entry name" value="Diverse_Enzym_Activities"/>
</dbReference>
<sequence length="602" mass="68244">MIKRFIISALFTSVILFACGQDHLEDKNWLNNFKDSEKNTVVLNNADEIIPLKNLEKRSIASIDLGFSHSITFDSLLNKYSQVDPFNGNIYASNNQFKNLIDDLKFYNTVIVSLSDVSVFNTDVLNFVKELQEKKQLIITLFGNPKSLTQLTEITAPIIWCPNHTDVGANFTAQLVFGGVGTSAVLQKTYTDNYKTGTGSIINKIRFAYTVPEEVGININDLKGIDVVAAEAIKEKAAPGMVVLVAKDGKIIFNKAYGTHTYDKDAPKERVDDIFDLASITKVSATTMEVMRLYEQKKLDLDTTINTYIAKTRNTAKSDIKVKEVLLHQAGFIPFIPFYNSIKPEDFSRDSSENYTVKVADSFFMKKEYFRDVMWKQMLESPLKTRGKYVYSDLSMYFMKEIVETITQEPMADYVMNNFYKPLGMHTTGFNPRYRFTKSRIIPTEQDNYFRKTLLWGYVHDQGAAMVGGVSGHAGLFSNATDLAILYQMLLNKGTYGGKRYFKASTIDYFTAKQSEISRRGLGFDRFDANSKNGYPSKLASSQTYGHTGYTGTAVWVDAKENLVYIFLSNRVNPEVSNKLLDMNIRPRIQDIIYQAIEKSKK</sequence>
<dbReference type="EC" id="3.-.-.-" evidence="4"/>
<evidence type="ECO:0000256" key="1">
    <source>
        <dbReference type="ARBA" id="ARBA00022801"/>
    </source>
</evidence>
<dbReference type="Proteomes" id="UP001597546">
    <property type="component" value="Unassembled WGS sequence"/>
</dbReference>
<dbReference type="EMBL" id="JBHULV010000045">
    <property type="protein sequence ID" value="MFD2732602.1"/>
    <property type="molecule type" value="Genomic_DNA"/>
</dbReference>
<organism evidence="4 5">
    <name type="scientific">Pedobacter alpinus</name>
    <dbReference type="NCBI Taxonomy" id="1590643"/>
    <lineage>
        <taxon>Bacteria</taxon>
        <taxon>Pseudomonadati</taxon>
        <taxon>Bacteroidota</taxon>
        <taxon>Sphingobacteriia</taxon>
        <taxon>Sphingobacteriales</taxon>
        <taxon>Sphingobacteriaceae</taxon>
        <taxon>Pedobacter</taxon>
    </lineage>
</organism>
<dbReference type="PANTHER" id="PTHR43283">
    <property type="entry name" value="BETA-LACTAMASE-RELATED"/>
    <property type="match status" value="1"/>
</dbReference>
<proteinExistence type="predicted"/>
<accession>A0ABW5TUY2</accession>
<dbReference type="InterPro" id="IPR012338">
    <property type="entry name" value="Beta-lactam/transpept-like"/>
</dbReference>
<dbReference type="SUPFAM" id="SSF56601">
    <property type="entry name" value="beta-lactamase/transpeptidase-like"/>
    <property type="match status" value="1"/>
</dbReference>
<dbReference type="PANTHER" id="PTHR43283:SF11">
    <property type="entry name" value="BETA-LACTAMASE-RELATED DOMAIN-CONTAINING PROTEIN"/>
    <property type="match status" value="1"/>
</dbReference>
<dbReference type="InterPro" id="IPR001466">
    <property type="entry name" value="Beta-lactam-related"/>
</dbReference>
<evidence type="ECO:0000259" key="3">
    <source>
        <dbReference type="Pfam" id="PF00144"/>
    </source>
</evidence>
<gene>
    <name evidence="4" type="ORF">ACFSSE_12910</name>
</gene>
<evidence type="ECO:0000313" key="4">
    <source>
        <dbReference type="EMBL" id="MFD2732602.1"/>
    </source>
</evidence>
<dbReference type="PROSITE" id="PS51257">
    <property type="entry name" value="PROKAR_LIPOPROTEIN"/>
    <property type="match status" value="1"/>
</dbReference>
<keyword evidence="5" id="KW-1185">Reference proteome</keyword>
<dbReference type="RefSeq" id="WP_379047219.1">
    <property type="nucleotide sequence ID" value="NZ_JBHSKW010000064.1"/>
</dbReference>
<keyword evidence="2" id="KW-0732">Signal</keyword>
<evidence type="ECO:0000256" key="2">
    <source>
        <dbReference type="SAM" id="SignalP"/>
    </source>
</evidence>
<keyword evidence="1 4" id="KW-0378">Hydrolase</keyword>
<protein>
    <submittedName>
        <fullName evidence="4">Serine hydrolase domain-containing protein</fullName>
        <ecNumber evidence="4">3.-.-.-</ecNumber>
    </submittedName>
</protein>
<name>A0ABW5TUY2_9SPHI</name>
<feature type="chain" id="PRO_5045930205" evidence="2">
    <location>
        <begin position="19"/>
        <end position="602"/>
    </location>
</feature>
<evidence type="ECO:0000313" key="5">
    <source>
        <dbReference type="Proteomes" id="UP001597546"/>
    </source>
</evidence>